<evidence type="ECO:0000313" key="1">
    <source>
        <dbReference type="EMBL" id="SDE85173.1"/>
    </source>
</evidence>
<name>A0A1G7GAP8_9PROT</name>
<organism evidence="1 2">
    <name type="scientific">Rhodospira trueperi</name>
    <dbReference type="NCBI Taxonomy" id="69960"/>
    <lineage>
        <taxon>Bacteria</taxon>
        <taxon>Pseudomonadati</taxon>
        <taxon>Pseudomonadota</taxon>
        <taxon>Alphaproteobacteria</taxon>
        <taxon>Rhodospirillales</taxon>
        <taxon>Rhodospirillaceae</taxon>
        <taxon>Rhodospira</taxon>
    </lineage>
</organism>
<proteinExistence type="predicted"/>
<reference evidence="1 2" key="1">
    <citation type="submission" date="2016-10" db="EMBL/GenBank/DDBJ databases">
        <authorList>
            <person name="de Groot N.N."/>
        </authorList>
    </citation>
    <scope>NUCLEOTIDE SEQUENCE [LARGE SCALE GENOMIC DNA]</scope>
    <source>
        <strain evidence="1 2">ATCC 700224</strain>
    </source>
</reference>
<dbReference type="AlphaFoldDB" id="A0A1G7GAP8"/>
<dbReference type="Proteomes" id="UP000199412">
    <property type="component" value="Unassembled WGS sequence"/>
</dbReference>
<dbReference type="STRING" id="69960.SAMN05421720_1148"/>
<dbReference type="EMBL" id="FNAP01000014">
    <property type="protein sequence ID" value="SDE85173.1"/>
    <property type="molecule type" value="Genomic_DNA"/>
</dbReference>
<sequence length="84" mass="9058">MQLLLSGIREKTTDKNFGCFVILSYYRMAMIWNASVPVFADPVFRTAPAAPLDKVSGPSHSSIGRIAKGRFPACSEVGVVPVEG</sequence>
<evidence type="ECO:0000313" key="2">
    <source>
        <dbReference type="Proteomes" id="UP000199412"/>
    </source>
</evidence>
<protein>
    <submittedName>
        <fullName evidence="1">Uncharacterized protein</fullName>
    </submittedName>
</protein>
<keyword evidence="2" id="KW-1185">Reference proteome</keyword>
<gene>
    <name evidence="1" type="ORF">SAMN05421720_1148</name>
</gene>
<accession>A0A1G7GAP8</accession>